<accession>A0A3B1AVI3</accession>
<organism evidence="5">
    <name type="scientific">hydrothermal vent metagenome</name>
    <dbReference type="NCBI Taxonomy" id="652676"/>
    <lineage>
        <taxon>unclassified sequences</taxon>
        <taxon>metagenomes</taxon>
        <taxon>ecological metagenomes</taxon>
    </lineage>
</organism>
<dbReference type="SUPFAM" id="SSF52151">
    <property type="entry name" value="FabD/lysophospholipase-like"/>
    <property type="match status" value="1"/>
</dbReference>
<feature type="domain" description="PNPLA" evidence="4">
    <location>
        <begin position="21"/>
        <end position="234"/>
    </location>
</feature>
<dbReference type="InterPro" id="IPR016035">
    <property type="entry name" value="Acyl_Trfase/lysoPLipase"/>
</dbReference>
<keyword evidence="1" id="KW-0378">Hydrolase</keyword>
<dbReference type="InterPro" id="IPR050301">
    <property type="entry name" value="NTE"/>
</dbReference>
<dbReference type="GO" id="GO:0016787">
    <property type="term" value="F:hydrolase activity"/>
    <property type="evidence" value="ECO:0007669"/>
    <property type="project" value="UniProtKB-KW"/>
</dbReference>
<dbReference type="AlphaFoldDB" id="A0A3B1AVI3"/>
<dbReference type="PROSITE" id="PS51635">
    <property type="entry name" value="PNPLA"/>
    <property type="match status" value="1"/>
</dbReference>
<evidence type="ECO:0000256" key="3">
    <source>
        <dbReference type="ARBA" id="ARBA00023098"/>
    </source>
</evidence>
<evidence type="ECO:0000259" key="4">
    <source>
        <dbReference type="PROSITE" id="PS51635"/>
    </source>
</evidence>
<dbReference type="InterPro" id="IPR002641">
    <property type="entry name" value="PNPLA_dom"/>
</dbReference>
<dbReference type="EMBL" id="UOFX01000059">
    <property type="protein sequence ID" value="VAX10049.1"/>
    <property type="molecule type" value="Genomic_DNA"/>
</dbReference>
<keyword evidence="2" id="KW-0442">Lipid degradation</keyword>
<name>A0A3B1AVI3_9ZZZZ</name>
<dbReference type="PANTHER" id="PTHR14226:SF57">
    <property type="entry name" value="BLR7027 PROTEIN"/>
    <property type="match status" value="1"/>
</dbReference>
<sequence>MILSRFYKGENRDARPKKIGLVLAGGGARAAYQVGVLKGIAELEPVGVSNPFPIISGTSAGAINGAALAIYAPHFQGAVRRLCSVWENFHVSHVFRSDPLGMLQNSSLWMLAMLLGGLGKHNPQALLNRQPLYELLAQRLPCERIQKSIDAGFVEAFGVSCSGYNSGQSVTFFQGQEDIQPWHRVRRIGTRSVITTEHLMASSALPFIFRPEKIHREFYGDGSMRQMAPLSPALHMGAERLLVIGVRLDNSKQPERVEDAVMPSVAQVGGHALNSIFLDSLDADLERLHRINKTVDLIPRRKGSETPLRRIESLVISPSRHLSDVAEEYAELLPKSVAFFFRGIGVYKKDGSDFLSYLLFEREYCQALIELGYRDAMAQRENIISFLNDKDYTTPAEEAEDTDF</sequence>
<dbReference type="GO" id="GO:0016042">
    <property type="term" value="P:lipid catabolic process"/>
    <property type="evidence" value="ECO:0007669"/>
    <property type="project" value="UniProtKB-KW"/>
</dbReference>
<protein>
    <submittedName>
        <fullName evidence="5">Patatin</fullName>
    </submittedName>
</protein>
<keyword evidence="3" id="KW-0443">Lipid metabolism</keyword>
<evidence type="ECO:0000256" key="2">
    <source>
        <dbReference type="ARBA" id="ARBA00022963"/>
    </source>
</evidence>
<proteinExistence type="predicted"/>
<reference evidence="5" key="1">
    <citation type="submission" date="2018-06" db="EMBL/GenBank/DDBJ databases">
        <authorList>
            <person name="Zhirakovskaya E."/>
        </authorList>
    </citation>
    <scope>NUCLEOTIDE SEQUENCE</scope>
</reference>
<evidence type="ECO:0000256" key="1">
    <source>
        <dbReference type="ARBA" id="ARBA00022801"/>
    </source>
</evidence>
<dbReference type="Pfam" id="PF01734">
    <property type="entry name" value="Patatin"/>
    <property type="match status" value="1"/>
</dbReference>
<dbReference type="Gene3D" id="3.40.1090.10">
    <property type="entry name" value="Cytosolic phospholipase A2 catalytic domain"/>
    <property type="match status" value="2"/>
</dbReference>
<dbReference type="PANTHER" id="PTHR14226">
    <property type="entry name" value="NEUROPATHY TARGET ESTERASE/SWISS CHEESE D.MELANOGASTER"/>
    <property type="match status" value="1"/>
</dbReference>
<evidence type="ECO:0000313" key="5">
    <source>
        <dbReference type="EMBL" id="VAX10049.1"/>
    </source>
</evidence>
<gene>
    <name evidence="5" type="ORF">MNBD_GAMMA26-493</name>
</gene>